<dbReference type="InterPro" id="IPR001845">
    <property type="entry name" value="HTH_ArsR_DNA-bd_dom"/>
</dbReference>
<dbReference type="Pfam" id="PF01022">
    <property type="entry name" value="HTH_5"/>
    <property type="match status" value="1"/>
</dbReference>
<dbReference type="PANTHER" id="PTHR33154">
    <property type="entry name" value="TRANSCRIPTIONAL REGULATOR, ARSR FAMILY"/>
    <property type="match status" value="1"/>
</dbReference>
<accession>A0ABX1V9C5</accession>
<comment type="caution">
    <text evidence="5">The sequence shown here is derived from an EMBL/GenBank/DDBJ whole genome shotgun (WGS) entry which is preliminary data.</text>
</comment>
<dbReference type="PANTHER" id="PTHR33154:SF33">
    <property type="entry name" value="TRANSCRIPTIONAL REPRESSOR SDPR"/>
    <property type="match status" value="1"/>
</dbReference>
<keyword evidence="1" id="KW-0805">Transcription regulation</keyword>
<keyword evidence="2" id="KW-0238">DNA-binding</keyword>
<sequence>MLTPPVCRPAHTIDHLMLATAVAHTVASPRSAPSASSVNNSVNVTGRAGLAAKSDDVLDDDFGAGLAEALDADADSEHDGRFPVLPDALEQDLVQVFKLLSDETRLRILLYLAREGELHVTALCKRLSQSQPAVSHHLALLRNAGIIEPRRDGKHNFYSIRQQRFVGLIAEFFASVRDPETDAVEFDEFVLSKTE</sequence>
<organism evidence="5 6">
    <name type="scientific">Alienimonas chondri</name>
    <dbReference type="NCBI Taxonomy" id="2681879"/>
    <lineage>
        <taxon>Bacteria</taxon>
        <taxon>Pseudomonadati</taxon>
        <taxon>Planctomycetota</taxon>
        <taxon>Planctomycetia</taxon>
        <taxon>Planctomycetales</taxon>
        <taxon>Planctomycetaceae</taxon>
        <taxon>Alienimonas</taxon>
    </lineage>
</organism>
<dbReference type="InterPro" id="IPR036388">
    <property type="entry name" value="WH-like_DNA-bd_sf"/>
</dbReference>
<dbReference type="EMBL" id="WTPX01000014">
    <property type="protein sequence ID" value="NNJ24685.1"/>
    <property type="molecule type" value="Genomic_DNA"/>
</dbReference>
<dbReference type="Gene3D" id="1.10.10.10">
    <property type="entry name" value="Winged helix-like DNA-binding domain superfamily/Winged helix DNA-binding domain"/>
    <property type="match status" value="1"/>
</dbReference>
<evidence type="ECO:0000256" key="2">
    <source>
        <dbReference type="ARBA" id="ARBA00023125"/>
    </source>
</evidence>
<reference evidence="5 6" key="1">
    <citation type="journal article" date="2020" name="Syst. Appl. Microbiol.">
        <title>Alienimonas chondri sp. nov., a novel planctomycete isolated from the biofilm of the red alga Chondrus crispus.</title>
        <authorList>
            <person name="Vitorino I."/>
            <person name="Albuquerque L."/>
            <person name="Wiegand S."/>
            <person name="Kallscheuer N."/>
            <person name="da Costa M.S."/>
            <person name="Lobo-da-Cunha A."/>
            <person name="Jogler C."/>
            <person name="Lage O.M."/>
        </authorList>
    </citation>
    <scope>NUCLEOTIDE SEQUENCE [LARGE SCALE GENOMIC DNA]</scope>
    <source>
        <strain evidence="5 6">LzC2</strain>
    </source>
</reference>
<evidence type="ECO:0000256" key="3">
    <source>
        <dbReference type="ARBA" id="ARBA00023163"/>
    </source>
</evidence>
<dbReference type="InterPro" id="IPR011991">
    <property type="entry name" value="ArsR-like_HTH"/>
</dbReference>
<dbReference type="InterPro" id="IPR051081">
    <property type="entry name" value="HTH_MetalResp_TranReg"/>
</dbReference>
<keyword evidence="3" id="KW-0804">Transcription</keyword>
<dbReference type="PRINTS" id="PR00778">
    <property type="entry name" value="HTHARSR"/>
</dbReference>
<evidence type="ECO:0000259" key="4">
    <source>
        <dbReference type="PROSITE" id="PS50987"/>
    </source>
</evidence>
<proteinExistence type="predicted"/>
<dbReference type="CDD" id="cd00090">
    <property type="entry name" value="HTH_ARSR"/>
    <property type="match status" value="1"/>
</dbReference>
<name>A0ABX1V9C5_9PLAN</name>
<dbReference type="PROSITE" id="PS50987">
    <property type="entry name" value="HTH_ARSR_2"/>
    <property type="match status" value="1"/>
</dbReference>
<dbReference type="SMART" id="SM00418">
    <property type="entry name" value="HTH_ARSR"/>
    <property type="match status" value="1"/>
</dbReference>
<protein>
    <recommendedName>
        <fullName evidence="4">HTH arsR-type domain-containing protein</fullName>
    </recommendedName>
</protein>
<evidence type="ECO:0000256" key="1">
    <source>
        <dbReference type="ARBA" id="ARBA00023015"/>
    </source>
</evidence>
<keyword evidence="6" id="KW-1185">Reference proteome</keyword>
<evidence type="ECO:0000313" key="5">
    <source>
        <dbReference type="EMBL" id="NNJ24685.1"/>
    </source>
</evidence>
<dbReference type="SUPFAM" id="SSF46785">
    <property type="entry name" value="Winged helix' DNA-binding domain"/>
    <property type="match status" value="1"/>
</dbReference>
<feature type="domain" description="HTH arsR-type" evidence="4">
    <location>
        <begin position="85"/>
        <end position="180"/>
    </location>
</feature>
<dbReference type="InterPro" id="IPR036390">
    <property type="entry name" value="WH_DNA-bd_sf"/>
</dbReference>
<gene>
    <name evidence="5" type="ORF">LzC2_07440</name>
</gene>
<dbReference type="Proteomes" id="UP000609651">
    <property type="component" value="Unassembled WGS sequence"/>
</dbReference>
<dbReference type="NCBIfam" id="NF033788">
    <property type="entry name" value="HTH_metalloreg"/>
    <property type="match status" value="1"/>
</dbReference>
<evidence type="ECO:0000313" key="6">
    <source>
        <dbReference type="Proteomes" id="UP000609651"/>
    </source>
</evidence>